<feature type="compositionally biased region" description="Gly residues" evidence="1">
    <location>
        <begin position="87"/>
        <end position="104"/>
    </location>
</feature>
<dbReference type="Proteomes" id="UP000655366">
    <property type="component" value="Unassembled WGS sequence"/>
</dbReference>
<protein>
    <submittedName>
        <fullName evidence="2">Uncharacterized protein</fullName>
    </submittedName>
</protein>
<feature type="compositionally biased region" description="Basic and acidic residues" evidence="1">
    <location>
        <begin position="27"/>
        <end position="36"/>
    </location>
</feature>
<sequence length="172" mass="17157">MAILNPLSAPRPDQRGVDGSLVGVDARTPDQRRADAITEIARAAGAYLNFPHPQHNNPNSSDSDRTGGTDSAEANGAIEGMGSSEAGSGGSAEDGDGGSAGDGSGWVHPEMDARAQAVAAAAQAEDLFSLTPTNDTTPTDQDTGNGTGADTGTGPGTEAETGFGPETETECV</sequence>
<evidence type="ECO:0000313" key="2">
    <source>
        <dbReference type="EMBL" id="MBG0741862.1"/>
    </source>
</evidence>
<feature type="compositionally biased region" description="Low complexity" evidence="1">
    <location>
        <begin position="131"/>
        <end position="144"/>
    </location>
</feature>
<feature type="compositionally biased region" description="Low complexity" evidence="1">
    <location>
        <begin position="114"/>
        <end position="124"/>
    </location>
</feature>
<feature type="compositionally biased region" description="Gly residues" evidence="1">
    <location>
        <begin position="145"/>
        <end position="155"/>
    </location>
</feature>
<evidence type="ECO:0000313" key="3">
    <source>
        <dbReference type="Proteomes" id="UP000655366"/>
    </source>
</evidence>
<dbReference type="AlphaFoldDB" id="A0A931CNK1"/>
<evidence type="ECO:0000256" key="1">
    <source>
        <dbReference type="SAM" id="MobiDB-lite"/>
    </source>
</evidence>
<feature type="region of interest" description="Disordered" evidence="1">
    <location>
        <begin position="1"/>
        <end position="172"/>
    </location>
</feature>
<feature type="compositionally biased region" description="Low complexity" evidence="1">
    <location>
        <begin position="156"/>
        <end position="166"/>
    </location>
</feature>
<keyword evidence="3" id="KW-1185">Reference proteome</keyword>
<accession>A0A931CNK1</accession>
<name>A0A931CNK1_9MICC</name>
<gene>
    <name evidence="2" type="ORF">IV500_21165</name>
</gene>
<organism evidence="2 3">
    <name type="scientific">Arthrobacter terrae</name>
    <dbReference type="NCBI Taxonomy" id="2935737"/>
    <lineage>
        <taxon>Bacteria</taxon>
        <taxon>Bacillati</taxon>
        <taxon>Actinomycetota</taxon>
        <taxon>Actinomycetes</taxon>
        <taxon>Micrococcales</taxon>
        <taxon>Micrococcaceae</taxon>
        <taxon>Arthrobacter</taxon>
    </lineage>
</organism>
<reference evidence="2 3" key="1">
    <citation type="submission" date="2020-11" db="EMBL/GenBank/DDBJ databases">
        <title>Arthrobacter antarcticus sp. nov., isolated from Antarctic Soil.</title>
        <authorList>
            <person name="Li J."/>
        </authorList>
    </citation>
    <scope>NUCLEOTIDE SEQUENCE [LARGE SCALE GENOMIC DNA]</scope>
    <source>
        <strain evidence="2 3">Z1-20</strain>
    </source>
</reference>
<comment type="caution">
    <text evidence="2">The sequence shown here is derived from an EMBL/GenBank/DDBJ whole genome shotgun (WGS) entry which is preliminary data.</text>
</comment>
<dbReference type="EMBL" id="JADNYM010000061">
    <property type="protein sequence ID" value="MBG0741862.1"/>
    <property type="molecule type" value="Genomic_DNA"/>
</dbReference>
<proteinExistence type="predicted"/>